<sequence length="335" mass="37839">MPRFSKPLTVAQLEDVTLGAFAYVPTSETINHFIRYVSTWSGNDKLFMIIQYSLKLIVPFLHLRARLQHRSGLRAAPTSGAADRLAKFGSLIGDYRMLSNMWGLLPIIQWLTSLERKPPPTRKLHTIERLQGWSMLLYYPMEHVYWLLVHSIIPSTLSLPSLASKLRPSALKSERKINLDAGVISRVSTRFWAVYVVLQFLHLSEDSRLLRKRERAVNKSKAISASAEKEEIKKRWDALNSEFFVALGYLPLTIHWSLEKGLFQNEVWVGVFGLIAALAGWRSGWKATALPPSPQSTPMTLEADAEERYPASEDSSLDLDIVNPAIGLEAGLDEI</sequence>
<dbReference type="Proteomes" id="UP001148662">
    <property type="component" value="Unassembled WGS sequence"/>
</dbReference>
<comment type="caution">
    <text evidence="1">The sequence shown here is derived from an EMBL/GenBank/DDBJ whole genome shotgun (WGS) entry which is preliminary data.</text>
</comment>
<accession>A0ACC1SFU3</accession>
<proteinExistence type="predicted"/>
<organism evidence="1 2">
    <name type="scientific">Phlebia brevispora</name>
    <dbReference type="NCBI Taxonomy" id="194682"/>
    <lineage>
        <taxon>Eukaryota</taxon>
        <taxon>Fungi</taxon>
        <taxon>Dikarya</taxon>
        <taxon>Basidiomycota</taxon>
        <taxon>Agaricomycotina</taxon>
        <taxon>Agaricomycetes</taxon>
        <taxon>Polyporales</taxon>
        <taxon>Meruliaceae</taxon>
        <taxon>Phlebia</taxon>
    </lineage>
</organism>
<protein>
    <submittedName>
        <fullName evidence="1">Uncharacterized protein</fullName>
    </submittedName>
</protein>
<evidence type="ECO:0000313" key="2">
    <source>
        <dbReference type="Proteomes" id="UP001148662"/>
    </source>
</evidence>
<dbReference type="EMBL" id="JANHOG010001337">
    <property type="protein sequence ID" value="KAJ3538786.1"/>
    <property type="molecule type" value="Genomic_DNA"/>
</dbReference>
<evidence type="ECO:0000313" key="1">
    <source>
        <dbReference type="EMBL" id="KAJ3538786.1"/>
    </source>
</evidence>
<keyword evidence="2" id="KW-1185">Reference proteome</keyword>
<gene>
    <name evidence="1" type="ORF">NM688_g6470</name>
</gene>
<reference evidence="1" key="1">
    <citation type="submission" date="2022-07" db="EMBL/GenBank/DDBJ databases">
        <title>Genome Sequence of Phlebia brevispora.</title>
        <authorList>
            <person name="Buettner E."/>
        </authorList>
    </citation>
    <scope>NUCLEOTIDE SEQUENCE</scope>
    <source>
        <strain evidence="1">MPL23</strain>
    </source>
</reference>
<name>A0ACC1SFU3_9APHY</name>